<name>A0A8J6M522_9FIRM</name>
<dbReference type="Pfam" id="PF22638">
    <property type="entry name" value="FlgK_D1"/>
    <property type="match status" value="1"/>
</dbReference>
<dbReference type="PANTHER" id="PTHR30033">
    <property type="entry name" value="FLAGELLAR HOOK-ASSOCIATED PROTEIN 1"/>
    <property type="match status" value="1"/>
</dbReference>
<evidence type="ECO:0000256" key="3">
    <source>
        <dbReference type="ARBA" id="ARBA00009677"/>
    </source>
</evidence>
<dbReference type="EMBL" id="JACOPN010000008">
    <property type="protein sequence ID" value="MBC5717948.1"/>
    <property type="molecule type" value="Genomic_DNA"/>
</dbReference>
<reference evidence="10" key="1">
    <citation type="submission" date="2020-08" db="EMBL/GenBank/DDBJ databases">
        <title>Genome public.</title>
        <authorList>
            <person name="Liu C."/>
            <person name="Sun Q."/>
        </authorList>
    </citation>
    <scope>NUCLEOTIDE SEQUENCE</scope>
    <source>
        <strain evidence="10">BX5</strain>
    </source>
</reference>
<organism evidence="10 11">
    <name type="scientific">Flintibacter faecis</name>
    <dbReference type="NCBI Taxonomy" id="2763047"/>
    <lineage>
        <taxon>Bacteria</taxon>
        <taxon>Bacillati</taxon>
        <taxon>Bacillota</taxon>
        <taxon>Clostridia</taxon>
        <taxon>Eubacteriales</taxon>
        <taxon>Flintibacter</taxon>
    </lineage>
</organism>
<evidence type="ECO:0000256" key="1">
    <source>
        <dbReference type="ARBA" id="ARBA00004365"/>
    </source>
</evidence>
<keyword evidence="5" id="KW-0964">Secreted</keyword>
<evidence type="ECO:0000259" key="7">
    <source>
        <dbReference type="Pfam" id="PF00460"/>
    </source>
</evidence>
<keyword evidence="11" id="KW-1185">Reference proteome</keyword>
<evidence type="ECO:0000256" key="2">
    <source>
        <dbReference type="ARBA" id="ARBA00004613"/>
    </source>
</evidence>
<dbReference type="InterPro" id="IPR001444">
    <property type="entry name" value="Flag_bb_rod_N"/>
</dbReference>
<evidence type="ECO:0000256" key="5">
    <source>
        <dbReference type="ARBA" id="ARBA00022525"/>
    </source>
</evidence>
<feature type="domain" description="Flagellar hook-associated protein FlgK helical" evidence="9">
    <location>
        <begin position="123"/>
        <end position="236"/>
    </location>
</feature>
<gene>
    <name evidence="10" type="ORF">H8S55_11585</name>
</gene>
<evidence type="ECO:0000256" key="6">
    <source>
        <dbReference type="ARBA" id="ARBA00023143"/>
    </source>
</evidence>
<dbReference type="PROSITE" id="PS00588">
    <property type="entry name" value="FLAGELLA_BB_ROD"/>
    <property type="match status" value="1"/>
</dbReference>
<dbReference type="GO" id="GO:0044780">
    <property type="term" value="P:bacterial-type flagellum assembly"/>
    <property type="evidence" value="ECO:0007669"/>
    <property type="project" value="InterPro"/>
</dbReference>
<dbReference type="SUPFAM" id="SSF64518">
    <property type="entry name" value="Phase 1 flagellin"/>
    <property type="match status" value="1"/>
</dbReference>
<evidence type="ECO:0000259" key="8">
    <source>
        <dbReference type="Pfam" id="PF06429"/>
    </source>
</evidence>
<dbReference type="InterPro" id="IPR002371">
    <property type="entry name" value="FlgK"/>
</dbReference>
<dbReference type="AlphaFoldDB" id="A0A8J6M522"/>
<evidence type="ECO:0000259" key="9">
    <source>
        <dbReference type="Pfam" id="PF22638"/>
    </source>
</evidence>
<dbReference type="InterPro" id="IPR019776">
    <property type="entry name" value="Flagellar_basal_body_rod_CS"/>
</dbReference>
<sequence>MGSIGTFGSFTQARLAIYAAHKGLSVTGNNIANVNTTGYTRQRLEQSSFGASGADRYYSSFDSRVGNGVLCTGLTQLRDPYLDIRYRGEMANVGSMDAKLGGLENIQAVLDEVGKGDDAFGIIEAQLSDMVAKLRQLSDQTGHSLYDIQVRASADTLTKQLNAYASRLQEVYKNNMASYQQDVSKVNGILTNIRDLNATIRKNEIHGDNSLELRDERNVLIDQLSQYMKVDVTYTTEDIGGGQWVEKLVIKLGDANPDGKAGGTDTTTLIDGVYGAQLSTTQLLTMNPAADLNQPNGPTNQWYLDAKGNATEKEEDAAKYDDPNLGLTVSALTDRKGAVMKDKDGKESKAVDLADNDLYGALQSQRELLTRSGEFSTQEDIDRDPNAASQRGIPYYQKSLDLLARQFAQTLNDANQGYVYDEKGNYVKGTMDADGKITRDNPSSFTFVNPQNNAETHTLNRNDTWDKLPDWAKKQMGGANSVEDYLKGNKGISMGAPLFSNRGDRNDTDGITAANISISAKWAEGPQIVRSFQLPSAMDKIPSTESSNIDHMIYLFEKKQDYKPGTIQDDAKGKDVTMFTGSFQEMWSNIGSVLGNDMKVTSTLLDAYYASSVSLDTSRDSVSSVDFNDEAMNLMQYSKSYSAACRLMTTIDSVLDKLINGTGA</sequence>
<dbReference type="GO" id="GO:0005198">
    <property type="term" value="F:structural molecule activity"/>
    <property type="evidence" value="ECO:0007669"/>
    <property type="project" value="InterPro"/>
</dbReference>
<dbReference type="InterPro" id="IPR053927">
    <property type="entry name" value="FlgK_helical"/>
</dbReference>
<dbReference type="Pfam" id="PF06429">
    <property type="entry name" value="Flg_bbr_C"/>
    <property type="match status" value="1"/>
</dbReference>
<dbReference type="PANTHER" id="PTHR30033:SF2">
    <property type="entry name" value="FLAGELLAR HOOK PROTEIN"/>
    <property type="match status" value="1"/>
</dbReference>
<keyword evidence="6" id="KW-0975">Bacterial flagellum</keyword>
<comment type="subcellular location">
    <subcellularLocation>
        <location evidence="1">Bacterial flagellum</location>
    </subcellularLocation>
    <subcellularLocation>
        <location evidence="2">Secreted</location>
    </subcellularLocation>
</comment>
<comment type="caution">
    <text evidence="10">The sequence shown here is derived from an EMBL/GenBank/DDBJ whole genome shotgun (WGS) entry which is preliminary data.</text>
</comment>
<dbReference type="InterPro" id="IPR010930">
    <property type="entry name" value="Flg_bb/hook_C_dom"/>
</dbReference>
<dbReference type="GO" id="GO:0005576">
    <property type="term" value="C:extracellular region"/>
    <property type="evidence" value="ECO:0007669"/>
    <property type="project" value="UniProtKB-SubCell"/>
</dbReference>
<evidence type="ECO:0000313" key="11">
    <source>
        <dbReference type="Proteomes" id="UP000602260"/>
    </source>
</evidence>
<evidence type="ECO:0000256" key="4">
    <source>
        <dbReference type="ARBA" id="ARBA00016244"/>
    </source>
</evidence>
<comment type="similarity">
    <text evidence="3">Belongs to the flagella basal body rod proteins family.</text>
</comment>
<protein>
    <recommendedName>
        <fullName evidence="4">Flagellar hook-associated protein 1</fullName>
    </recommendedName>
</protein>
<dbReference type="Pfam" id="PF00460">
    <property type="entry name" value="Flg_bb_rod"/>
    <property type="match status" value="1"/>
</dbReference>
<feature type="domain" description="Flagellar basal body rod protein N-terminal" evidence="7">
    <location>
        <begin position="22"/>
        <end position="40"/>
    </location>
</feature>
<proteinExistence type="inferred from homology"/>
<evidence type="ECO:0000313" key="10">
    <source>
        <dbReference type="EMBL" id="MBC5717948.1"/>
    </source>
</evidence>
<dbReference type="RefSeq" id="WP_186879085.1">
    <property type="nucleotide sequence ID" value="NZ_JACOPN010000008.1"/>
</dbReference>
<dbReference type="Proteomes" id="UP000602260">
    <property type="component" value="Unassembled WGS sequence"/>
</dbReference>
<dbReference type="GO" id="GO:0009424">
    <property type="term" value="C:bacterial-type flagellum hook"/>
    <property type="evidence" value="ECO:0007669"/>
    <property type="project" value="InterPro"/>
</dbReference>
<accession>A0A8J6M522</accession>
<feature type="domain" description="Flagellar basal-body/hook protein C-terminal" evidence="8">
    <location>
        <begin position="623"/>
        <end position="660"/>
    </location>
</feature>